<dbReference type="EMBL" id="AATQ01000011">
    <property type="protein sequence ID" value="EAU46839.1"/>
    <property type="molecule type" value="Genomic_DNA"/>
</dbReference>
<organism evidence="1 2">
    <name type="scientific">Salipiger bermudensis (strain DSM 26914 / JCM 13377 / KCTC 12554 / HTCC2601)</name>
    <name type="common">Pelagibaca bermudensis</name>
    <dbReference type="NCBI Taxonomy" id="314265"/>
    <lineage>
        <taxon>Bacteria</taxon>
        <taxon>Pseudomonadati</taxon>
        <taxon>Pseudomonadota</taxon>
        <taxon>Alphaproteobacteria</taxon>
        <taxon>Rhodobacterales</taxon>
        <taxon>Roseobacteraceae</taxon>
        <taxon>Salipiger</taxon>
    </lineage>
</organism>
<dbReference type="AlphaFoldDB" id="Q0FRL5"/>
<dbReference type="Proteomes" id="UP000006230">
    <property type="component" value="Unassembled WGS sequence"/>
</dbReference>
<protein>
    <submittedName>
        <fullName evidence="1">Uncharacterized protein</fullName>
    </submittedName>
</protein>
<evidence type="ECO:0000313" key="1">
    <source>
        <dbReference type="EMBL" id="EAU46839.1"/>
    </source>
</evidence>
<comment type="caution">
    <text evidence="1">The sequence shown here is derived from an EMBL/GenBank/DDBJ whole genome shotgun (WGS) entry which is preliminary data.</text>
</comment>
<name>Q0FRL5_SALBH</name>
<reference evidence="1 2" key="1">
    <citation type="journal article" date="2010" name="J. Bacteriol.">
        <title>Genome sequences of Pelagibaca bermudensis HTCC2601T and Maritimibacter alkaliphilus HTCC2654T, the type strains of two marine Roseobacter genera.</title>
        <authorList>
            <person name="Thrash J.C."/>
            <person name="Cho J.C."/>
            <person name="Ferriera S."/>
            <person name="Johnson J."/>
            <person name="Vergin K.L."/>
            <person name="Giovannoni S.J."/>
        </authorList>
    </citation>
    <scope>NUCLEOTIDE SEQUENCE [LARGE SCALE GENOMIC DNA]</scope>
    <source>
        <strain evidence="2">DSM 26914 / JCM 13377 / KCTC 12554 / HTCC2601</strain>
    </source>
</reference>
<gene>
    <name evidence="1" type="ORF">R2601_13494</name>
</gene>
<sequence>MVMVGSLLVFCTHPTLYHFIEFANISIEITMRETFFA</sequence>
<accession>Q0FRL5</accession>
<proteinExistence type="predicted"/>
<evidence type="ECO:0000313" key="2">
    <source>
        <dbReference type="Proteomes" id="UP000006230"/>
    </source>
</evidence>
<dbReference type="HOGENOM" id="CLU_3346988_0_0_5"/>
<keyword evidence="2" id="KW-1185">Reference proteome</keyword>
<dbReference type="STRING" id="314265.R2601_13494"/>